<dbReference type="SUPFAM" id="SSF52540">
    <property type="entry name" value="P-loop containing nucleoside triphosphate hydrolases"/>
    <property type="match status" value="1"/>
</dbReference>
<dbReference type="CDD" id="cd01428">
    <property type="entry name" value="ADK"/>
    <property type="match status" value="1"/>
</dbReference>
<reference evidence="11" key="2">
    <citation type="submission" date="2014-06" db="EMBL/GenBank/DDBJ databases">
        <title>The complete genome of Blastobotrys (Arxula) adeninivorans LS3 - a yeast of biotechnological interest.</title>
        <authorList>
            <person name="Kunze G."/>
            <person name="Gaillardin C."/>
            <person name="Czernicka M."/>
            <person name="Durrens P."/>
            <person name="Martin T."/>
            <person name="Boer E."/>
            <person name="Gabaldon T."/>
            <person name="Cruz J."/>
            <person name="Talla E."/>
            <person name="Marck C."/>
            <person name="Goffeau A."/>
            <person name="Barbe V."/>
            <person name="Baret P."/>
            <person name="Baronian K."/>
            <person name="Beier S."/>
            <person name="Bleykasten C."/>
            <person name="Bode R."/>
            <person name="Casaregola S."/>
            <person name="Despons L."/>
            <person name="Fairhead C."/>
            <person name="Giersberg M."/>
            <person name="Gierski P."/>
            <person name="Hahnel U."/>
            <person name="Hartmann A."/>
            <person name="Jankowska D."/>
            <person name="Jubin C."/>
            <person name="Jung P."/>
            <person name="Lafontaine I."/>
            <person name="Leh-Louis V."/>
            <person name="Lemaire M."/>
            <person name="Marcet-Houben M."/>
            <person name="Mascher M."/>
            <person name="Morel G."/>
            <person name="Richard G.-F."/>
            <person name="Riechen J."/>
            <person name="Sacerdot C."/>
            <person name="Sarkar A."/>
            <person name="Savel G."/>
            <person name="Schacherer J."/>
            <person name="Sherman D."/>
            <person name="Straub M.-L."/>
            <person name="Stein N."/>
            <person name="Thierry A."/>
            <person name="Trautwein-Schult A."/>
            <person name="Westhof E."/>
            <person name="Worch S."/>
            <person name="Dujon B."/>
            <person name="Souciet J.-L."/>
            <person name="Wincker P."/>
            <person name="Scholz U."/>
            <person name="Neuveglise N."/>
        </authorList>
    </citation>
    <scope>NUCLEOTIDE SEQUENCE</scope>
    <source>
        <strain evidence="11">LS3</strain>
    </source>
</reference>
<accession>A0A060T679</accession>
<comment type="similarity">
    <text evidence="9">Belongs to the adenylate kinase family. UMP-CMP kinase subfamily.</text>
</comment>
<feature type="binding site" evidence="9">
    <location>
        <begin position="116"/>
        <end position="121"/>
    </location>
    <ligand>
        <name>ATP</name>
        <dbReference type="ChEBI" id="CHEBI:30616"/>
    </ligand>
</feature>
<dbReference type="GO" id="GO:0006207">
    <property type="term" value="P:'de novo' pyrimidine nucleobase biosynthetic process"/>
    <property type="evidence" value="ECO:0007669"/>
    <property type="project" value="InterPro"/>
</dbReference>
<feature type="transmembrane region" description="Helical" evidence="10">
    <location>
        <begin position="52"/>
        <end position="71"/>
    </location>
</feature>
<keyword evidence="1 9" id="KW-0963">Cytoplasm</keyword>
<comment type="catalytic activity">
    <reaction evidence="8 9">
        <text>UMP + ATP = UDP + ADP</text>
        <dbReference type="Rhea" id="RHEA:24400"/>
        <dbReference type="ChEBI" id="CHEBI:30616"/>
        <dbReference type="ChEBI" id="CHEBI:57865"/>
        <dbReference type="ChEBI" id="CHEBI:58223"/>
        <dbReference type="ChEBI" id="CHEBI:456216"/>
        <dbReference type="EC" id="2.7.4.14"/>
    </reaction>
</comment>
<keyword evidence="6 9" id="KW-0665">Pyrimidine biosynthesis</keyword>
<evidence type="ECO:0000256" key="1">
    <source>
        <dbReference type="ARBA" id="ARBA00022490"/>
    </source>
</evidence>
<comment type="function">
    <text evidence="9">Catalyzes the phosphorylation of pyrimidine nucleoside monophosphates at the expense of ATP. Plays an important role in de novo pyrimidine nucleotide biosynthesis. Has preference for UMP and dUMP as phosphate acceptors, but can also use CMP, dCMP and AMP.</text>
</comment>
<feature type="binding site" evidence="9">
    <location>
        <position position="239"/>
    </location>
    <ligand>
        <name>a ribonucleoside 5'-phosphate</name>
        <dbReference type="ChEBI" id="CHEBI:58043"/>
    </ligand>
</feature>
<keyword evidence="10" id="KW-0472">Membrane</keyword>
<dbReference type="GO" id="GO:0033862">
    <property type="term" value="F:UMP kinase activity"/>
    <property type="evidence" value="ECO:0007669"/>
    <property type="project" value="RHEA"/>
</dbReference>
<feature type="binding site" evidence="9">
    <location>
        <position position="142"/>
    </location>
    <ligand>
        <name>a ribonucleoside 5'-phosphate</name>
        <dbReference type="ChEBI" id="CHEBI:58043"/>
    </ligand>
</feature>
<keyword evidence="5 9" id="KW-0067">ATP-binding</keyword>
<dbReference type="PANTHER" id="PTHR23359">
    <property type="entry name" value="NUCLEOTIDE KINASE"/>
    <property type="match status" value="1"/>
</dbReference>
<dbReference type="GO" id="GO:0005737">
    <property type="term" value="C:cytoplasm"/>
    <property type="evidence" value="ECO:0007669"/>
    <property type="project" value="UniProtKB-SubCell"/>
</dbReference>
<comment type="domain">
    <text evidence="9">Consists of three domains, a large central CORE domain and two small peripheral domains, NMPbind and LID, which undergo movements during catalysis. The LID domain closes over the site of phosphoryl transfer upon ATP binding. Assembling and dissambling the active center during each catalytic cycle provides an effective means to prevent ATP hydrolysis.</text>
</comment>
<name>A0A060T679_BLAAD</name>
<comment type="subunit">
    <text evidence="9">Monomer.</text>
</comment>
<evidence type="ECO:0000256" key="2">
    <source>
        <dbReference type="ARBA" id="ARBA00022679"/>
    </source>
</evidence>
<dbReference type="GO" id="GO:0006221">
    <property type="term" value="P:pyrimidine nucleotide biosynthetic process"/>
    <property type="evidence" value="ECO:0007669"/>
    <property type="project" value="UniProtKB-UniRule"/>
</dbReference>
<evidence type="ECO:0000256" key="5">
    <source>
        <dbReference type="ARBA" id="ARBA00022840"/>
    </source>
</evidence>
<gene>
    <name evidence="9" type="primary">URA6</name>
    <name evidence="11" type="ORF">GNLVRS02_ARAD1B13772g</name>
</gene>
<feature type="region of interest" description="LID" evidence="9">
    <location>
        <begin position="232"/>
        <end position="242"/>
    </location>
</feature>
<evidence type="ECO:0000256" key="10">
    <source>
        <dbReference type="SAM" id="Phobius"/>
    </source>
</evidence>
<dbReference type="PROSITE" id="PS00113">
    <property type="entry name" value="ADENYLATE_KINASE"/>
    <property type="match status" value="1"/>
</dbReference>
<dbReference type="HAMAP" id="MF_00235">
    <property type="entry name" value="Adenylate_kinase_Adk"/>
    <property type="match status" value="1"/>
</dbReference>
<proteinExistence type="inferred from homology"/>
<dbReference type="AlphaFoldDB" id="A0A060T679"/>
<evidence type="ECO:0000256" key="9">
    <source>
        <dbReference type="HAMAP-Rule" id="MF_03172"/>
    </source>
</evidence>
<reference evidence="11" key="1">
    <citation type="submission" date="2014-02" db="EMBL/GenBank/DDBJ databases">
        <authorList>
            <person name="Genoscope - CEA"/>
        </authorList>
    </citation>
    <scope>NUCLEOTIDE SEQUENCE</scope>
    <source>
        <strain evidence="11">LS3</strain>
    </source>
</reference>
<evidence type="ECO:0000313" key="11">
    <source>
        <dbReference type="EMBL" id="CDP36473.1"/>
    </source>
</evidence>
<keyword evidence="2 9" id="KW-0808">Transferase</keyword>
<keyword evidence="7 9" id="KW-0539">Nucleus</keyword>
<sequence length="298" mass="33916">MWKFCRQLGARAPRIRTPGMFPGMVSRPTLPMKTSAGSRAYSQKAEPPKVRYIALVAILGTVGFVFAANSLDRKKPTKEMSEQEYQQIKEATRQRFKKQAFDSKQVSVVFVLGGPGSGKGTQCQNIVRDYKFAHLSAGDLLREEQKNPQSKYGELIANYIREGQIVPMEITIALLRNAMKEQIDTKGVTKFLIDGFPRKMDQALKFEEDVAVSQFTLFFECPESVMLERLLERGQSSGRTDDNVESIKKRFRVFVDTSMPVVEYFRTSDKVETVSCQQPKDKVYEQVKDILSRRGLDK</sequence>
<dbReference type="EC" id="2.7.4.14" evidence="9"/>
<keyword evidence="3 9" id="KW-0547">Nucleotide-binding</keyword>
<keyword evidence="10" id="KW-1133">Transmembrane helix</keyword>
<feature type="binding site" evidence="9">
    <location>
        <position position="250"/>
    </location>
    <ligand>
        <name>a ribonucleoside 5'-phosphate</name>
        <dbReference type="ChEBI" id="CHEBI:58043"/>
    </ligand>
</feature>
<feature type="binding site" evidence="9">
    <location>
        <begin position="164"/>
        <end position="166"/>
    </location>
    <ligand>
        <name>a ribonucleoside 5'-phosphate</name>
        <dbReference type="ChEBI" id="CHEBI:58043"/>
    </ligand>
</feature>
<organism evidence="11">
    <name type="scientific">Blastobotrys adeninivorans</name>
    <name type="common">Yeast</name>
    <name type="synonym">Arxula adeninivorans</name>
    <dbReference type="NCBI Taxonomy" id="409370"/>
    <lineage>
        <taxon>Eukaryota</taxon>
        <taxon>Fungi</taxon>
        <taxon>Dikarya</taxon>
        <taxon>Ascomycota</taxon>
        <taxon>Saccharomycotina</taxon>
        <taxon>Dipodascomycetes</taxon>
        <taxon>Dipodascales</taxon>
        <taxon>Trichomonascaceae</taxon>
        <taxon>Blastobotrys</taxon>
    </lineage>
</organism>
<protein>
    <recommendedName>
        <fullName evidence="9">Uridylate kinase</fullName>
        <shortName evidence="9">UK</shortName>
        <ecNumber evidence="9">2.7.4.14</ecNumber>
    </recommendedName>
    <alternativeName>
        <fullName evidence="9">ATP:UMP phosphotransferase</fullName>
    </alternativeName>
    <alternativeName>
        <fullName evidence="9">Deoxycytidylate kinase</fullName>
        <shortName evidence="9">CK</shortName>
        <shortName evidence="9">dCMP kinase</shortName>
    </alternativeName>
    <alternativeName>
        <fullName evidence="9">Uridine monophosphate kinase</fullName>
        <shortName evidence="9">UMP kinase</shortName>
        <shortName evidence="9">UMPK</shortName>
    </alternativeName>
</protein>
<dbReference type="InterPro" id="IPR033690">
    <property type="entry name" value="Adenylat_kinase_CS"/>
</dbReference>
<feature type="binding site" evidence="9">
    <location>
        <begin position="195"/>
        <end position="198"/>
    </location>
    <ligand>
        <name>a ribonucleoside 5'-phosphate</name>
        <dbReference type="ChEBI" id="CHEBI:58043"/>
    </ligand>
</feature>
<dbReference type="InterPro" id="IPR006266">
    <property type="entry name" value="UMP_CMP_kinase"/>
</dbReference>
<comment type="subcellular location">
    <subcellularLocation>
        <location evidence="9">Cytoplasm</location>
    </subcellularLocation>
    <subcellularLocation>
        <location evidence="9">Nucleus</location>
    </subcellularLocation>
    <text evidence="9">Predominantly cytoplasmic.</text>
</comment>
<evidence type="ECO:0000256" key="3">
    <source>
        <dbReference type="ARBA" id="ARBA00022741"/>
    </source>
</evidence>
<dbReference type="GO" id="GO:0005524">
    <property type="term" value="F:ATP binding"/>
    <property type="evidence" value="ECO:0007669"/>
    <property type="project" value="UniProtKB-KW"/>
</dbReference>
<dbReference type="GO" id="GO:0005634">
    <property type="term" value="C:nucleus"/>
    <property type="evidence" value="ECO:0007669"/>
    <property type="project" value="UniProtKB-SubCell"/>
</dbReference>
<keyword evidence="4 9" id="KW-0418">Kinase</keyword>
<feature type="binding site" evidence="9">
    <location>
        <position position="233"/>
    </location>
    <ligand>
        <name>ATP</name>
        <dbReference type="ChEBI" id="CHEBI:30616"/>
    </ligand>
</feature>
<evidence type="ECO:0000256" key="8">
    <source>
        <dbReference type="ARBA" id="ARBA00048116"/>
    </source>
</evidence>
<evidence type="ECO:0000256" key="4">
    <source>
        <dbReference type="ARBA" id="ARBA00022777"/>
    </source>
</evidence>
<dbReference type="InterPro" id="IPR027417">
    <property type="entry name" value="P-loop_NTPase"/>
</dbReference>
<dbReference type="InterPro" id="IPR000850">
    <property type="entry name" value="Adenylat/UMP-CMP_kin"/>
</dbReference>
<dbReference type="PhylomeDB" id="A0A060T679"/>
<dbReference type="PRINTS" id="PR00094">
    <property type="entry name" value="ADENYLTKNASE"/>
</dbReference>
<comment type="cofactor">
    <cofactor evidence="9">
        <name>Mg(2+)</name>
        <dbReference type="ChEBI" id="CHEBI:18420"/>
    </cofactor>
    <text evidence="9">Binds 1 Mg(2+) ion per monomer.</text>
</comment>
<dbReference type="EMBL" id="HG937692">
    <property type="protein sequence ID" value="CDP36473.1"/>
    <property type="molecule type" value="Genomic_DNA"/>
</dbReference>
<dbReference type="FunFam" id="3.40.50.300:FF:000315">
    <property type="entry name" value="Adenylate kinase 1"/>
    <property type="match status" value="1"/>
</dbReference>
<feature type="binding site" evidence="9">
    <location>
        <position position="202"/>
    </location>
    <ligand>
        <name>a ribonucleoside 5'-phosphate</name>
        <dbReference type="ChEBI" id="CHEBI:58043"/>
    </ligand>
</feature>
<dbReference type="Gene3D" id="3.40.50.300">
    <property type="entry name" value="P-loop containing nucleotide triphosphate hydrolases"/>
    <property type="match status" value="1"/>
</dbReference>
<evidence type="ECO:0000256" key="7">
    <source>
        <dbReference type="ARBA" id="ARBA00023242"/>
    </source>
</evidence>
<keyword evidence="10" id="KW-0812">Transmembrane</keyword>
<dbReference type="Pfam" id="PF00406">
    <property type="entry name" value="ADK"/>
    <property type="match status" value="1"/>
</dbReference>
<evidence type="ECO:0000256" key="6">
    <source>
        <dbReference type="ARBA" id="ARBA00022975"/>
    </source>
</evidence>
<dbReference type="HAMAP" id="MF_03172">
    <property type="entry name" value="Adenylate_kinase_UMP_CMP_kin"/>
    <property type="match status" value="1"/>
</dbReference>
<feature type="binding site" evidence="9">
    <location>
        <position position="278"/>
    </location>
    <ligand>
        <name>ATP</name>
        <dbReference type="ChEBI" id="CHEBI:30616"/>
    </ligand>
</feature>
<dbReference type="NCBIfam" id="TIGR01359">
    <property type="entry name" value="UMP_CMP_kin_fam"/>
    <property type="match status" value="1"/>
</dbReference>
<feature type="region of interest" description="NMPbind" evidence="9">
    <location>
        <begin position="136"/>
        <end position="166"/>
    </location>
</feature>